<proteinExistence type="predicted"/>
<reference evidence="2" key="1">
    <citation type="journal article" date="2019" name="bioRxiv">
        <title>The Genome of the Zebra Mussel, Dreissena polymorpha: A Resource for Invasive Species Research.</title>
        <authorList>
            <person name="McCartney M.A."/>
            <person name="Auch B."/>
            <person name="Kono T."/>
            <person name="Mallez S."/>
            <person name="Zhang Y."/>
            <person name="Obille A."/>
            <person name="Becker A."/>
            <person name="Abrahante J.E."/>
            <person name="Garbe J."/>
            <person name="Badalamenti J.P."/>
            <person name="Herman A."/>
            <person name="Mangelson H."/>
            <person name="Liachko I."/>
            <person name="Sullivan S."/>
            <person name="Sone E.D."/>
            <person name="Koren S."/>
            <person name="Silverstein K.A.T."/>
            <person name="Beckman K.B."/>
            <person name="Gohl D.M."/>
        </authorList>
    </citation>
    <scope>NUCLEOTIDE SEQUENCE</scope>
    <source>
        <strain evidence="2">Duluth1</strain>
        <tissue evidence="2">Whole animal</tissue>
    </source>
</reference>
<dbReference type="AlphaFoldDB" id="A0A9D4R4J5"/>
<reference evidence="2" key="2">
    <citation type="submission" date="2020-11" db="EMBL/GenBank/DDBJ databases">
        <authorList>
            <person name="McCartney M.A."/>
            <person name="Auch B."/>
            <person name="Kono T."/>
            <person name="Mallez S."/>
            <person name="Becker A."/>
            <person name="Gohl D.M."/>
            <person name="Silverstein K.A.T."/>
            <person name="Koren S."/>
            <person name="Bechman K.B."/>
            <person name="Herman A."/>
            <person name="Abrahante J.E."/>
            <person name="Garbe J."/>
        </authorList>
    </citation>
    <scope>NUCLEOTIDE SEQUENCE</scope>
    <source>
        <strain evidence="2">Duluth1</strain>
        <tissue evidence="2">Whole animal</tissue>
    </source>
</reference>
<evidence type="ECO:0000313" key="2">
    <source>
        <dbReference type="EMBL" id="KAH3854684.1"/>
    </source>
</evidence>
<keyword evidence="3" id="KW-1185">Reference proteome</keyword>
<gene>
    <name evidence="2" type="ORF">DPMN_097232</name>
</gene>
<evidence type="ECO:0000313" key="3">
    <source>
        <dbReference type="Proteomes" id="UP000828390"/>
    </source>
</evidence>
<evidence type="ECO:0000256" key="1">
    <source>
        <dbReference type="SAM" id="MobiDB-lite"/>
    </source>
</evidence>
<organism evidence="2 3">
    <name type="scientific">Dreissena polymorpha</name>
    <name type="common">Zebra mussel</name>
    <name type="synonym">Mytilus polymorpha</name>
    <dbReference type="NCBI Taxonomy" id="45954"/>
    <lineage>
        <taxon>Eukaryota</taxon>
        <taxon>Metazoa</taxon>
        <taxon>Spiralia</taxon>
        <taxon>Lophotrochozoa</taxon>
        <taxon>Mollusca</taxon>
        <taxon>Bivalvia</taxon>
        <taxon>Autobranchia</taxon>
        <taxon>Heteroconchia</taxon>
        <taxon>Euheterodonta</taxon>
        <taxon>Imparidentia</taxon>
        <taxon>Neoheterodontei</taxon>
        <taxon>Myida</taxon>
        <taxon>Dreissenoidea</taxon>
        <taxon>Dreissenidae</taxon>
        <taxon>Dreissena</taxon>
    </lineage>
</organism>
<feature type="region of interest" description="Disordered" evidence="1">
    <location>
        <begin position="1"/>
        <end position="27"/>
    </location>
</feature>
<comment type="caution">
    <text evidence="2">The sequence shown here is derived from an EMBL/GenBank/DDBJ whole genome shotgun (WGS) entry which is preliminary data.</text>
</comment>
<dbReference type="EMBL" id="JAIWYP010000003">
    <property type="protein sequence ID" value="KAH3854684.1"/>
    <property type="molecule type" value="Genomic_DNA"/>
</dbReference>
<name>A0A9D4R4J5_DREPO</name>
<protein>
    <submittedName>
        <fullName evidence="2">Uncharacterized protein</fullName>
    </submittedName>
</protein>
<dbReference type="Proteomes" id="UP000828390">
    <property type="component" value="Unassembled WGS sequence"/>
</dbReference>
<accession>A0A9D4R4J5</accession>
<sequence length="117" mass="12341">MAPSQTFGSFLQAPRRSGRLPGNEADRLESPACAKTVFARSQTVWESHASAPPGLGDYLAPSQTVCESPLGAQTVLAPSQTVWESSTLCPTGLGDCLAPWQTVCKSHAGAPQVWETL</sequence>